<sequence length="200" mass="21303">MKRTAKLALRNREALAAALDEFLPETGEVLELGSGTGEHAVFLAARFPGLTWQPSDPDAEARASICAWAKEARLPNLRPPLDLDLVTPAWRRRRADAVLCVNVLHVTPPACAAALCGGAAEVLPAGGPLCVYGPFSHRGAPLAGRLARFDAELRAHDPALGVREVEALAEEAARAGLRLEAELELPAVEGDRLLVFRRAG</sequence>
<proteinExistence type="predicted"/>
<dbReference type="SUPFAM" id="SSF53335">
    <property type="entry name" value="S-adenosyl-L-methionine-dependent methyltransferases"/>
    <property type="match status" value="1"/>
</dbReference>
<evidence type="ECO:0000313" key="1">
    <source>
        <dbReference type="EMBL" id="ACL67546.1"/>
    </source>
</evidence>
<reference evidence="1" key="1">
    <citation type="submission" date="2009-01" db="EMBL/GenBank/DDBJ databases">
        <title>Complete sequence of Anaeromyxobacter dehalogenans 2CP-1.</title>
        <authorList>
            <consortium name="US DOE Joint Genome Institute"/>
            <person name="Lucas S."/>
            <person name="Copeland A."/>
            <person name="Lapidus A."/>
            <person name="Glavina del Rio T."/>
            <person name="Dalin E."/>
            <person name="Tice H."/>
            <person name="Bruce D."/>
            <person name="Goodwin L."/>
            <person name="Pitluck S."/>
            <person name="Saunders E."/>
            <person name="Brettin T."/>
            <person name="Detter J.C."/>
            <person name="Han C."/>
            <person name="Larimer F."/>
            <person name="Land M."/>
            <person name="Hauser L."/>
            <person name="Kyrpides N."/>
            <person name="Ovchinnikova G."/>
            <person name="Beliaev A.S."/>
            <person name="Richardson P."/>
        </authorList>
    </citation>
    <scope>NUCLEOTIDE SEQUENCE</scope>
    <source>
        <strain evidence="1">2CP-1</strain>
    </source>
</reference>
<dbReference type="InterPro" id="IPR010342">
    <property type="entry name" value="DUF938"/>
</dbReference>
<dbReference type="RefSeq" id="WP_015935256.1">
    <property type="nucleotide sequence ID" value="NC_011891.1"/>
</dbReference>
<name>B8JAP7_ANAD2</name>
<organism evidence="1 2">
    <name type="scientific">Anaeromyxobacter dehalogenans (strain ATCC BAA-258 / DSM 21875 / 2CP-1)</name>
    <dbReference type="NCBI Taxonomy" id="455488"/>
    <lineage>
        <taxon>Bacteria</taxon>
        <taxon>Pseudomonadati</taxon>
        <taxon>Myxococcota</taxon>
        <taxon>Myxococcia</taxon>
        <taxon>Myxococcales</taxon>
        <taxon>Cystobacterineae</taxon>
        <taxon>Anaeromyxobacteraceae</taxon>
        <taxon>Anaeromyxobacter</taxon>
    </lineage>
</organism>
<dbReference type="Gene3D" id="3.40.50.150">
    <property type="entry name" value="Vaccinia Virus protein VP39"/>
    <property type="match status" value="1"/>
</dbReference>
<dbReference type="KEGG" id="acp:A2cp1_4229"/>
<accession>B8JAP7</accession>
<dbReference type="InterPro" id="IPR029063">
    <property type="entry name" value="SAM-dependent_MTases_sf"/>
</dbReference>
<dbReference type="EMBL" id="CP001359">
    <property type="protein sequence ID" value="ACL67546.1"/>
    <property type="molecule type" value="Genomic_DNA"/>
</dbReference>
<dbReference type="PANTHER" id="PTHR20974">
    <property type="entry name" value="UPF0585 PROTEIN CG18661"/>
    <property type="match status" value="1"/>
</dbReference>
<dbReference type="Proteomes" id="UP000007089">
    <property type="component" value="Chromosome"/>
</dbReference>
<evidence type="ECO:0008006" key="3">
    <source>
        <dbReference type="Google" id="ProtNLM"/>
    </source>
</evidence>
<dbReference type="AlphaFoldDB" id="B8JAP7"/>
<dbReference type="PANTHER" id="PTHR20974:SF0">
    <property type="entry name" value="UPF0585 PROTEIN CG18661"/>
    <property type="match status" value="1"/>
</dbReference>
<keyword evidence="2" id="KW-1185">Reference proteome</keyword>
<dbReference type="Pfam" id="PF06080">
    <property type="entry name" value="DUF938"/>
    <property type="match status" value="1"/>
</dbReference>
<protein>
    <recommendedName>
        <fullName evidence="3">SAM-dependent methyltransferase</fullName>
    </recommendedName>
</protein>
<gene>
    <name evidence="1" type="ordered locus">A2cp1_4229</name>
</gene>
<evidence type="ECO:0000313" key="2">
    <source>
        <dbReference type="Proteomes" id="UP000007089"/>
    </source>
</evidence>
<dbReference type="HOGENOM" id="CLU_067698_2_0_7"/>